<name>A0A8S5TZQ6_9CAUD</name>
<sequence length="94" mass="11172">MIKALEEHQNKKCLKCPFHWSDGIYADSQKEAEAEMTTGEFADLVFKMRTAQKKYFRTRSQSAMTESKSYEKEVDRILEERQKKETERQNPSLF</sequence>
<organism evidence="1">
    <name type="scientific">Myoviridae sp. cttph48</name>
    <dbReference type="NCBI Taxonomy" id="2825196"/>
    <lineage>
        <taxon>Viruses</taxon>
        <taxon>Duplodnaviria</taxon>
        <taxon>Heunggongvirae</taxon>
        <taxon>Uroviricota</taxon>
        <taxon>Caudoviricetes</taxon>
    </lineage>
</organism>
<accession>A0A8S5TZQ6</accession>
<proteinExistence type="predicted"/>
<protein>
    <submittedName>
        <fullName evidence="1">Uncharacterized protein</fullName>
    </submittedName>
</protein>
<evidence type="ECO:0000313" key="1">
    <source>
        <dbReference type="EMBL" id="DAF87686.1"/>
    </source>
</evidence>
<reference evidence="1" key="1">
    <citation type="journal article" date="2021" name="Proc. Natl. Acad. Sci. U.S.A.">
        <title>A Catalog of Tens of Thousands of Viruses from Human Metagenomes Reveals Hidden Associations with Chronic Diseases.</title>
        <authorList>
            <person name="Tisza M.J."/>
            <person name="Buck C.B."/>
        </authorList>
    </citation>
    <scope>NUCLEOTIDE SEQUENCE</scope>
    <source>
        <strain evidence="1">Cttph48</strain>
    </source>
</reference>
<dbReference type="EMBL" id="BK015966">
    <property type="protein sequence ID" value="DAF87686.1"/>
    <property type="molecule type" value="Genomic_DNA"/>
</dbReference>